<dbReference type="RefSeq" id="XP_062624484.1">
    <property type="nucleotide sequence ID" value="XM_062768500.1"/>
</dbReference>
<dbReference type="GeneID" id="87805251"/>
<evidence type="ECO:0000313" key="1">
    <source>
        <dbReference type="EMBL" id="WOO78452.1"/>
    </source>
</evidence>
<dbReference type="AlphaFoldDB" id="A0AAF0Y305"/>
<reference evidence="1" key="1">
    <citation type="submission" date="2023-10" db="EMBL/GenBank/DDBJ databases">
        <authorList>
            <person name="Noh H."/>
        </authorList>
    </citation>
    <scope>NUCLEOTIDE SEQUENCE</scope>
    <source>
        <strain evidence="1">DUCC4014</strain>
    </source>
</reference>
<evidence type="ECO:0000313" key="2">
    <source>
        <dbReference type="Proteomes" id="UP000827549"/>
    </source>
</evidence>
<accession>A0AAF0Y305</accession>
<gene>
    <name evidence="1" type="ORF">LOC62_02G002000</name>
</gene>
<dbReference type="EMBL" id="CP086715">
    <property type="protein sequence ID" value="WOO78452.1"/>
    <property type="molecule type" value="Genomic_DNA"/>
</dbReference>
<keyword evidence="2" id="KW-1185">Reference proteome</keyword>
<protein>
    <submittedName>
        <fullName evidence="1">Uncharacterized protein</fullName>
    </submittedName>
</protein>
<sequence length="179" mass="20979">MINVHPSEDVMANDLRILTTAPQNMKLPGVNKYGSWRSVYSGDKIKYRYWNPERNRPWVLRSVATVYTDNSMNVHFVASRTRYVFQQVGDPSPILKETGRQHGVPDCIRFLLMWNSLRCVSRGIQIQDRGDRHVHDFHGEPLARPTFSVDELYSMTNKWSSNPNDFWDDYPDKWFAVRA</sequence>
<proteinExistence type="predicted"/>
<dbReference type="Proteomes" id="UP000827549">
    <property type="component" value="Chromosome 2"/>
</dbReference>
<name>A0AAF0Y305_9TREE</name>
<organism evidence="1 2">
    <name type="scientific">Vanrija pseudolonga</name>
    <dbReference type="NCBI Taxonomy" id="143232"/>
    <lineage>
        <taxon>Eukaryota</taxon>
        <taxon>Fungi</taxon>
        <taxon>Dikarya</taxon>
        <taxon>Basidiomycota</taxon>
        <taxon>Agaricomycotina</taxon>
        <taxon>Tremellomycetes</taxon>
        <taxon>Trichosporonales</taxon>
        <taxon>Trichosporonaceae</taxon>
        <taxon>Vanrija</taxon>
    </lineage>
</organism>